<dbReference type="PANTHER" id="PTHR42856">
    <property type="entry name" value="ACYL-COENZYME A THIOESTERASE PAAI"/>
    <property type="match status" value="1"/>
</dbReference>
<evidence type="ECO:0000313" key="4">
    <source>
        <dbReference type="Proteomes" id="UP001156694"/>
    </source>
</evidence>
<dbReference type="NCBIfam" id="TIGR02286">
    <property type="entry name" value="PaaD"/>
    <property type="match status" value="1"/>
</dbReference>
<protein>
    <submittedName>
        <fullName evidence="3">Phenylacetic acid degradation protein PaaD</fullName>
    </submittedName>
</protein>
<dbReference type="InterPro" id="IPR029069">
    <property type="entry name" value="HotDog_dom_sf"/>
</dbReference>
<dbReference type="InterPro" id="IPR052723">
    <property type="entry name" value="Acyl-CoA_thioesterase_PaaI"/>
</dbReference>
<dbReference type="RefSeq" id="WP_284377266.1">
    <property type="nucleotide sequence ID" value="NZ_BSNN01000004.1"/>
</dbReference>
<name>A0ABQ5VUR8_9RHOB</name>
<proteinExistence type="predicted"/>
<dbReference type="EMBL" id="BSNN01000004">
    <property type="protein sequence ID" value="GLQ35146.1"/>
    <property type="molecule type" value="Genomic_DNA"/>
</dbReference>
<evidence type="ECO:0000256" key="1">
    <source>
        <dbReference type="ARBA" id="ARBA00022801"/>
    </source>
</evidence>
<accession>A0ABQ5VUR8</accession>
<comment type="caution">
    <text evidence="3">The sequence shown here is derived from an EMBL/GenBank/DDBJ whole genome shotgun (WGS) entry which is preliminary data.</text>
</comment>
<evidence type="ECO:0000313" key="3">
    <source>
        <dbReference type="EMBL" id="GLQ35146.1"/>
    </source>
</evidence>
<dbReference type="Pfam" id="PF03061">
    <property type="entry name" value="4HBT"/>
    <property type="match status" value="1"/>
</dbReference>
<feature type="domain" description="Thioesterase" evidence="2">
    <location>
        <begin position="52"/>
        <end position="124"/>
    </location>
</feature>
<keyword evidence="1" id="KW-0378">Hydrolase</keyword>
<keyword evidence="4" id="KW-1185">Reference proteome</keyword>
<organism evidence="3 4">
    <name type="scientific">Amylibacter marinus</name>
    <dbReference type="NCBI Taxonomy" id="1475483"/>
    <lineage>
        <taxon>Bacteria</taxon>
        <taxon>Pseudomonadati</taxon>
        <taxon>Pseudomonadota</taxon>
        <taxon>Alphaproteobacteria</taxon>
        <taxon>Rhodobacterales</taxon>
        <taxon>Paracoccaceae</taxon>
        <taxon>Amylibacter</taxon>
    </lineage>
</organism>
<dbReference type="InterPro" id="IPR011973">
    <property type="entry name" value="PaaD"/>
</dbReference>
<evidence type="ECO:0000259" key="2">
    <source>
        <dbReference type="Pfam" id="PF03061"/>
    </source>
</evidence>
<reference evidence="4" key="1">
    <citation type="journal article" date="2019" name="Int. J. Syst. Evol. Microbiol.">
        <title>The Global Catalogue of Microorganisms (GCM) 10K type strain sequencing project: providing services to taxonomists for standard genome sequencing and annotation.</title>
        <authorList>
            <consortium name="The Broad Institute Genomics Platform"/>
            <consortium name="The Broad Institute Genome Sequencing Center for Infectious Disease"/>
            <person name="Wu L."/>
            <person name="Ma J."/>
        </authorList>
    </citation>
    <scope>NUCLEOTIDE SEQUENCE [LARGE SCALE GENOMIC DNA]</scope>
    <source>
        <strain evidence="4">NBRC 110140</strain>
    </source>
</reference>
<gene>
    <name evidence="3" type="primary">paaD_1</name>
    <name evidence="3" type="ORF">GCM10007939_14290</name>
</gene>
<dbReference type="SUPFAM" id="SSF54637">
    <property type="entry name" value="Thioesterase/thiol ester dehydrase-isomerase"/>
    <property type="match status" value="1"/>
</dbReference>
<dbReference type="Proteomes" id="UP001156694">
    <property type="component" value="Unassembled WGS sequence"/>
</dbReference>
<dbReference type="NCBIfam" id="TIGR00369">
    <property type="entry name" value="unchar_dom_1"/>
    <property type="match status" value="1"/>
</dbReference>
<dbReference type="Gene3D" id="3.10.129.10">
    <property type="entry name" value="Hotdog Thioesterase"/>
    <property type="match status" value="1"/>
</dbReference>
<dbReference type="InterPro" id="IPR006683">
    <property type="entry name" value="Thioestr_dom"/>
</dbReference>
<sequence>MTPQERADKSAEAMWAADGASKFIGISLDSVAPGKAIGHITVEKHHVNGLDICHGGTIFHLADTIFAFACNSYNTRVVAQQCSINFMAAGMLGDTLTATAQEVLAQGRSGIYDVTVANQNGDIVALFRGNSRQIRGTNFPEDGI</sequence>
<dbReference type="CDD" id="cd03443">
    <property type="entry name" value="PaaI_thioesterase"/>
    <property type="match status" value="1"/>
</dbReference>
<dbReference type="InterPro" id="IPR003736">
    <property type="entry name" value="PAAI_dom"/>
</dbReference>
<dbReference type="PANTHER" id="PTHR42856:SF1">
    <property type="entry name" value="ACYL-COENZYME A THIOESTERASE PAAI"/>
    <property type="match status" value="1"/>
</dbReference>